<dbReference type="Pfam" id="PF09992">
    <property type="entry name" value="NAGPA"/>
    <property type="match status" value="1"/>
</dbReference>
<dbReference type="PANTHER" id="PTHR40446">
    <property type="entry name" value="N-ACETYLGLUCOSAMINE-1-PHOSPHODIESTER ALPHA-N-ACETYLGLUCOSAMINIDASE"/>
    <property type="match status" value="1"/>
</dbReference>
<reference evidence="2" key="1">
    <citation type="submission" date="2020-02" db="EMBL/GenBank/DDBJ databases">
        <authorList>
            <person name="Meier V. D."/>
        </authorList>
    </citation>
    <scope>NUCLEOTIDE SEQUENCE</scope>
    <source>
        <strain evidence="2">AVDCRST_MAG10</strain>
    </source>
</reference>
<organism evidence="2">
    <name type="scientific">uncultured Acidimicrobiales bacterium</name>
    <dbReference type="NCBI Taxonomy" id="310071"/>
    <lineage>
        <taxon>Bacteria</taxon>
        <taxon>Bacillati</taxon>
        <taxon>Actinomycetota</taxon>
        <taxon>Acidimicrobiia</taxon>
        <taxon>Acidimicrobiales</taxon>
        <taxon>environmental samples</taxon>
    </lineage>
</organism>
<gene>
    <name evidence="2" type="ORF">AVDCRST_MAG10-1470</name>
</gene>
<dbReference type="PANTHER" id="PTHR40446:SF2">
    <property type="entry name" value="N-ACETYLGLUCOSAMINE-1-PHOSPHODIESTER ALPHA-N-ACETYLGLUCOSAMINIDASE"/>
    <property type="match status" value="1"/>
</dbReference>
<dbReference type="InterPro" id="IPR018711">
    <property type="entry name" value="NAGPA"/>
</dbReference>
<proteinExistence type="predicted"/>
<feature type="domain" description="Phosphodiester glycosidase" evidence="1">
    <location>
        <begin position="246"/>
        <end position="395"/>
    </location>
</feature>
<protein>
    <submittedName>
        <fullName evidence="2">Sporulation-specific_N-acetylmuramoyl-L-alanine_a midase</fullName>
    </submittedName>
</protein>
<accession>A0A6J4I0I9</accession>
<dbReference type="EMBL" id="CADCTB010000100">
    <property type="protein sequence ID" value="CAA9239025.1"/>
    <property type="molecule type" value="Genomic_DNA"/>
</dbReference>
<name>A0A6J4I0I9_9ACTN</name>
<sequence length="423" mass="42183">MTVDIPSATRIRSRPPPAARRAITLLVAVVGLIGLAPVTPAEAESPVPPGYRQVASEVLGPGVVHQTLHHDQPAQSVHVARLAPGMAGRLLPVLAHDVLTGPSSGVEPTSAMCTRVRCVAAVNGDFFDPAGDSIGAMVAGGELLATPGIDHILLRVDGQGRPTLRPGLDWGVAVATADGATLPVTAVNRPLSGDGVTLYSRRWGPSTATDAAATEVLLRLPGTANSVLPSGASAVAVGPAQAGGNLPIPAGHVVLSGRGAGALALVAMSERARSSGVLHVAMEGIVSAIGGSPKLLENGKLAYPVDNPDGFTRNRHPRTLAGITPGGEMLLVTADGRGASAGLTLLEAARLLAGLGAVEAMNLDGGGSTTFVTGGAVRNVPSGGSERGVASALAVLAGGPPDPLAALLKQVTDSVNGLLQPPP</sequence>
<evidence type="ECO:0000259" key="1">
    <source>
        <dbReference type="Pfam" id="PF09992"/>
    </source>
</evidence>
<dbReference type="AlphaFoldDB" id="A0A6J4I0I9"/>
<evidence type="ECO:0000313" key="2">
    <source>
        <dbReference type="EMBL" id="CAA9239025.1"/>
    </source>
</evidence>